<protein>
    <submittedName>
        <fullName evidence="2">Uncharacterized protein</fullName>
    </submittedName>
</protein>
<evidence type="ECO:0000313" key="2">
    <source>
        <dbReference type="EMBL" id="KAF9728821.1"/>
    </source>
</evidence>
<dbReference type="Proteomes" id="UP000756921">
    <property type="component" value="Unassembled WGS sequence"/>
</dbReference>
<feature type="compositionally biased region" description="Acidic residues" evidence="1">
    <location>
        <begin position="33"/>
        <end position="49"/>
    </location>
</feature>
<feature type="region of interest" description="Disordered" evidence="1">
    <location>
        <begin position="116"/>
        <end position="152"/>
    </location>
</feature>
<sequence>MVKVLSNRLIDLDLLPGNKKQQQAMGRAKQKDQDEDGNEDESSSSDEYDQNALTHAQHAATVLAGTAGGAVKGVVDTTGNAVHVVGTGIFGTVTGLGKGLGNAAAYGGSAIGKSLGLGDQHRGDNKEYEGLSREDIRKAKHEAKRRAKLSDEERWRLERQDLEEAQRRYEEHEAIKLESK</sequence>
<dbReference type="EMBL" id="WJXW01000018">
    <property type="protein sequence ID" value="KAF9728821.1"/>
    <property type="molecule type" value="Genomic_DNA"/>
</dbReference>
<proteinExistence type="predicted"/>
<accession>A0A9P6G535</accession>
<feature type="compositionally biased region" description="Basic residues" evidence="1">
    <location>
        <begin position="138"/>
        <end position="147"/>
    </location>
</feature>
<gene>
    <name evidence="2" type="ORF">PMIN01_13201</name>
</gene>
<reference evidence="2" key="1">
    <citation type="journal article" date="2020" name="Mol. Plant Microbe Interact.">
        <title>Genome Sequence of the Biocontrol Agent Coniothyrium minitans strain Conio (IMI 134523).</title>
        <authorList>
            <person name="Patel D."/>
            <person name="Shittu T.A."/>
            <person name="Baroncelli R."/>
            <person name="Muthumeenakshi S."/>
            <person name="Osborne T.H."/>
            <person name="Janganan T.K."/>
            <person name="Sreenivasaprasad S."/>
        </authorList>
    </citation>
    <scope>NUCLEOTIDE SEQUENCE</scope>
    <source>
        <strain evidence="2">Conio</strain>
    </source>
</reference>
<evidence type="ECO:0000256" key="1">
    <source>
        <dbReference type="SAM" id="MobiDB-lite"/>
    </source>
</evidence>
<keyword evidence="3" id="KW-1185">Reference proteome</keyword>
<comment type="caution">
    <text evidence="2">The sequence shown here is derived from an EMBL/GenBank/DDBJ whole genome shotgun (WGS) entry which is preliminary data.</text>
</comment>
<name>A0A9P6G535_9PLEO</name>
<dbReference type="AlphaFoldDB" id="A0A9P6G535"/>
<evidence type="ECO:0000313" key="3">
    <source>
        <dbReference type="Proteomes" id="UP000756921"/>
    </source>
</evidence>
<organism evidence="2 3">
    <name type="scientific">Paraphaeosphaeria minitans</name>
    <dbReference type="NCBI Taxonomy" id="565426"/>
    <lineage>
        <taxon>Eukaryota</taxon>
        <taxon>Fungi</taxon>
        <taxon>Dikarya</taxon>
        <taxon>Ascomycota</taxon>
        <taxon>Pezizomycotina</taxon>
        <taxon>Dothideomycetes</taxon>
        <taxon>Pleosporomycetidae</taxon>
        <taxon>Pleosporales</taxon>
        <taxon>Massarineae</taxon>
        <taxon>Didymosphaeriaceae</taxon>
        <taxon>Paraphaeosphaeria</taxon>
    </lineage>
</organism>
<dbReference type="OrthoDB" id="3799844at2759"/>
<feature type="compositionally biased region" description="Basic and acidic residues" evidence="1">
    <location>
        <begin position="119"/>
        <end position="137"/>
    </location>
</feature>
<feature type="region of interest" description="Disordered" evidence="1">
    <location>
        <begin position="16"/>
        <end position="49"/>
    </location>
</feature>